<keyword evidence="4" id="KW-1185">Reference proteome</keyword>
<proteinExistence type="predicted"/>
<dbReference type="AlphaFoldDB" id="A0A897NPX1"/>
<feature type="domain" description="Transposase IS701-like DDE" evidence="2">
    <location>
        <begin position="19"/>
        <end position="123"/>
    </location>
</feature>
<sequence>MMPITNFLSCTHVLDEFDSLSPAQRSHAKTYATGLVAASNKTVAGIIREVLLANSKRALNRFLTEYDWDEDQFNHERLEELQKHGETRWSKDGYIILDDTIAEKVGDDVPGVGRFYDHAEGDTVWSQDDDQDHDTKYDLTREIVTELEEEAGVRRHTYLFDSWFAHDSSLPEYIGSYDKDWIGPLRSNRQVTYGREEIRVDALEERIDTTERNIDDKIEHLFVHSTADANVQS</sequence>
<name>A0A897NPX1_9EURY</name>
<evidence type="ECO:0000313" key="3">
    <source>
        <dbReference type="EMBL" id="QSG14494.1"/>
    </source>
</evidence>
<organism evidence="3 4">
    <name type="scientific">Halapricum desulfuricans</name>
    <dbReference type="NCBI Taxonomy" id="2841257"/>
    <lineage>
        <taxon>Archaea</taxon>
        <taxon>Methanobacteriati</taxon>
        <taxon>Methanobacteriota</taxon>
        <taxon>Stenosarchaea group</taxon>
        <taxon>Halobacteria</taxon>
        <taxon>Halobacteriales</taxon>
        <taxon>Haloarculaceae</taxon>
        <taxon>Halapricum</taxon>
    </lineage>
</organism>
<reference evidence="3 4" key="1">
    <citation type="submission" date="2020-11" db="EMBL/GenBank/DDBJ databases">
        <title>Carbohydrate-dependent, anaerobic sulfur respiration: A novel catabolism in halophilic archaea.</title>
        <authorList>
            <person name="Sorokin D.Y."/>
            <person name="Messina E."/>
            <person name="Smedile F."/>
            <person name="La Cono V."/>
            <person name="Hallsworth J.E."/>
            <person name="Yakimov M.M."/>
        </authorList>
    </citation>
    <scope>NUCLEOTIDE SEQUENCE [LARGE SCALE GENOMIC DNA]</scope>
    <source>
        <strain evidence="3 4">HSR-Est</strain>
    </source>
</reference>
<gene>
    <name evidence="3" type="ORF">HSEST_0954</name>
</gene>
<protein>
    <submittedName>
        <fullName evidence="3">IS4 transposase</fullName>
    </submittedName>
</protein>
<accession>A0A897NPX1</accession>
<dbReference type="Pfam" id="PF13546">
    <property type="entry name" value="DDE_5"/>
    <property type="match status" value="1"/>
</dbReference>
<evidence type="ECO:0000256" key="1">
    <source>
        <dbReference type="SAM" id="Coils"/>
    </source>
</evidence>
<feature type="coiled-coil region" evidence="1">
    <location>
        <begin position="193"/>
        <end position="220"/>
    </location>
</feature>
<keyword evidence="1" id="KW-0175">Coiled coil</keyword>
<evidence type="ECO:0000259" key="2">
    <source>
        <dbReference type="Pfam" id="PF13546"/>
    </source>
</evidence>
<dbReference type="EMBL" id="CP064791">
    <property type="protein sequence ID" value="QSG14494.1"/>
    <property type="molecule type" value="Genomic_DNA"/>
</dbReference>
<dbReference type="Proteomes" id="UP000663292">
    <property type="component" value="Chromosome"/>
</dbReference>
<evidence type="ECO:0000313" key="4">
    <source>
        <dbReference type="Proteomes" id="UP000663292"/>
    </source>
</evidence>
<dbReference type="InterPro" id="IPR038721">
    <property type="entry name" value="IS701-like_DDE_dom"/>
</dbReference>